<dbReference type="KEGG" id="bze:COCCADRAFT_87744"/>
<protein>
    <submittedName>
        <fullName evidence="1">Uncharacterized protein</fullName>
    </submittedName>
</protein>
<sequence>MGKPEKKTVPPSKTTRFNKTDGISKLYRQNPTQTLAQRRLQTRLERRVKLGNPRLANKISQMRLSIAPIVHATSYDAAPSFPRTLLHLFLLTEPQLDTLATFYSQTPPLTHLTSAYPSTMNWSHPFLDTSDELPDDCKLSKLERVKVKMRMFARFVGMRGAETPRWEYERQIEILVNKVRWEVRREEEERRGKVFGEPRGLK</sequence>
<accession>W6YZ53</accession>
<keyword evidence="2" id="KW-1185">Reference proteome</keyword>
<evidence type="ECO:0000313" key="1">
    <source>
        <dbReference type="EMBL" id="EUC36686.1"/>
    </source>
</evidence>
<dbReference type="eggNOG" id="ENOG502STXT">
    <property type="taxonomic scope" value="Eukaryota"/>
</dbReference>
<dbReference type="RefSeq" id="XP_007709073.1">
    <property type="nucleotide sequence ID" value="XM_007710883.1"/>
</dbReference>
<dbReference type="AlphaFoldDB" id="W6YZ53"/>
<dbReference type="GeneID" id="19152420"/>
<dbReference type="EMBL" id="KI964559">
    <property type="protein sequence ID" value="EUC36686.1"/>
    <property type="molecule type" value="Genomic_DNA"/>
</dbReference>
<reference evidence="1 2" key="1">
    <citation type="journal article" date="2013" name="PLoS Genet.">
        <title>Comparative genome structure, secondary metabolite, and effector coding capacity across Cochliobolus pathogens.</title>
        <authorList>
            <person name="Condon B.J."/>
            <person name="Leng Y."/>
            <person name="Wu D."/>
            <person name="Bushley K.E."/>
            <person name="Ohm R.A."/>
            <person name="Otillar R."/>
            <person name="Martin J."/>
            <person name="Schackwitz W."/>
            <person name="Grimwood J."/>
            <person name="MohdZainudin N."/>
            <person name="Xue C."/>
            <person name="Wang R."/>
            <person name="Manning V.A."/>
            <person name="Dhillon B."/>
            <person name="Tu Z.J."/>
            <person name="Steffenson B.J."/>
            <person name="Salamov A."/>
            <person name="Sun H."/>
            <person name="Lowry S."/>
            <person name="LaButti K."/>
            <person name="Han J."/>
            <person name="Copeland A."/>
            <person name="Lindquist E."/>
            <person name="Barry K."/>
            <person name="Schmutz J."/>
            <person name="Baker S.E."/>
            <person name="Ciuffetti L.M."/>
            <person name="Grigoriev I.V."/>
            <person name="Zhong S."/>
            <person name="Turgeon B.G."/>
        </authorList>
    </citation>
    <scope>NUCLEOTIDE SEQUENCE [LARGE SCALE GENOMIC DNA]</scope>
    <source>
        <strain evidence="1 2">26-R-13</strain>
    </source>
</reference>
<organism evidence="1 2">
    <name type="scientific">Cochliobolus carbonum (strain 26-R-13)</name>
    <name type="common">Maize leaf spot fungus</name>
    <name type="synonym">Bipolaris zeicola</name>
    <dbReference type="NCBI Taxonomy" id="930089"/>
    <lineage>
        <taxon>Eukaryota</taxon>
        <taxon>Fungi</taxon>
        <taxon>Dikarya</taxon>
        <taxon>Ascomycota</taxon>
        <taxon>Pezizomycotina</taxon>
        <taxon>Dothideomycetes</taxon>
        <taxon>Pleosporomycetidae</taxon>
        <taxon>Pleosporales</taxon>
        <taxon>Pleosporineae</taxon>
        <taxon>Pleosporaceae</taxon>
        <taxon>Bipolaris</taxon>
    </lineage>
</organism>
<dbReference type="OrthoDB" id="4156665at2759"/>
<gene>
    <name evidence="1" type="ORF">COCCADRAFT_87744</name>
</gene>
<name>W6YZ53_COCC2</name>
<proteinExistence type="predicted"/>
<evidence type="ECO:0000313" key="2">
    <source>
        <dbReference type="Proteomes" id="UP000053841"/>
    </source>
</evidence>
<dbReference type="Proteomes" id="UP000053841">
    <property type="component" value="Unassembled WGS sequence"/>
</dbReference>
<dbReference type="HOGENOM" id="CLU_095402_2_0_1"/>